<keyword evidence="1" id="KW-0802">TPR repeat</keyword>
<dbReference type="InterPro" id="IPR050491">
    <property type="entry name" value="AmpC-like"/>
</dbReference>
<dbReference type="STRING" id="408074.SAMN05660909_02136"/>
<dbReference type="PANTHER" id="PTHR46825:SF9">
    <property type="entry name" value="BETA-LACTAMASE-RELATED DOMAIN-CONTAINING PROTEIN"/>
    <property type="match status" value="1"/>
</dbReference>
<dbReference type="OrthoDB" id="9793489at2"/>
<evidence type="ECO:0000259" key="2">
    <source>
        <dbReference type="Pfam" id="PF00144"/>
    </source>
</evidence>
<dbReference type="SUPFAM" id="SSF56601">
    <property type="entry name" value="beta-lactamase/transpeptidase-like"/>
    <property type="match status" value="1"/>
</dbReference>
<feature type="repeat" description="TPR" evidence="1">
    <location>
        <begin position="460"/>
        <end position="493"/>
    </location>
</feature>
<gene>
    <name evidence="3" type="ORF">SAMN05660909_02136</name>
</gene>
<dbReference type="PROSITE" id="PS50005">
    <property type="entry name" value="TPR"/>
    <property type="match status" value="1"/>
</dbReference>
<keyword evidence="4" id="KW-1185">Reference proteome</keyword>
<dbReference type="Gene3D" id="1.25.40.10">
    <property type="entry name" value="Tetratricopeptide repeat domain"/>
    <property type="match status" value="1"/>
</dbReference>
<organism evidence="3 4">
    <name type="scientific">Chitinophaga terrae</name>
    <name type="common">ex Kim and Jung 2007</name>
    <dbReference type="NCBI Taxonomy" id="408074"/>
    <lineage>
        <taxon>Bacteria</taxon>
        <taxon>Pseudomonadati</taxon>
        <taxon>Bacteroidota</taxon>
        <taxon>Chitinophagia</taxon>
        <taxon>Chitinophagales</taxon>
        <taxon>Chitinophagaceae</taxon>
        <taxon>Chitinophaga</taxon>
    </lineage>
</organism>
<evidence type="ECO:0000313" key="3">
    <source>
        <dbReference type="EMBL" id="SEA48787.1"/>
    </source>
</evidence>
<evidence type="ECO:0000256" key="1">
    <source>
        <dbReference type="PROSITE-ProRule" id="PRU00339"/>
    </source>
</evidence>
<dbReference type="AlphaFoldDB" id="A0A1H4BL14"/>
<dbReference type="InterPro" id="IPR011990">
    <property type="entry name" value="TPR-like_helical_dom_sf"/>
</dbReference>
<dbReference type="PANTHER" id="PTHR46825">
    <property type="entry name" value="D-ALANYL-D-ALANINE-CARBOXYPEPTIDASE/ENDOPEPTIDASE AMPH"/>
    <property type="match status" value="1"/>
</dbReference>
<dbReference type="InterPro" id="IPR012338">
    <property type="entry name" value="Beta-lactam/transpept-like"/>
</dbReference>
<protein>
    <submittedName>
        <fullName evidence="3">CubicO group peptidase, beta-lactamase class C family</fullName>
    </submittedName>
</protein>
<dbReference type="Proteomes" id="UP000199656">
    <property type="component" value="Unassembled WGS sequence"/>
</dbReference>
<name>A0A1H4BL14_9BACT</name>
<dbReference type="Gene3D" id="3.40.710.10">
    <property type="entry name" value="DD-peptidase/beta-lactamase superfamily"/>
    <property type="match status" value="1"/>
</dbReference>
<dbReference type="InterPro" id="IPR001466">
    <property type="entry name" value="Beta-lactam-related"/>
</dbReference>
<evidence type="ECO:0000313" key="4">
    <source>
        <dbReference type="Proteomes" id="UP000199656"/>
    </source>
</evidence>
<reference evidence="4" key="1">
    <citation type="submission" date="2016-10" db="EMBL/GenBank/DDBJ databases">
        <authorList>
            <person name="Varghese N."/>
            <person name="Submissions S."/>
        </authorList>
    </citation>
    <scope>NUCLEOTIDE SEQUENCE [LARGE SCALE GENOMIC DNA]</scope>
    <source>
        <strain evidence="4">DSM 23920</strain>
    </source>
</reference>
<dbReference type="RefSeq" id="WP_089761412.1">
    <property type="nucleotide sequence ID" value="NZ_BKAT01000011.1"/>
</dbReference>
<proteinExistence type="predicted"/>
<dbReference type="Pfam" id="PF00144">
    <property type="entry name" value="Beta-lactamase"/>
    <property type="match status" value="1"/>
</dbReference>
<dbReference type="InterPro" id="IPR019734">
    <property type="entry name" value="TPR_rpt"/>
</dbReference>
<dbReference type="EMBL" id="FNRL01000008">
    <property type="protein sequence ID" value="SEA48787.1"/>
    <property type="molecule type" value="Genomic_DNA"/>
</dbReference>
<sequence length="506" mass="56808">MRSAIILVTCLGFIGAAAQDRELAFKKYFDTLATHQLYDGNIALAENGHKVYSFSGGYANYATAQRNTGQSRFNLASISKIFTSTAILQLRDKGKLKLDDEVKKHLPGFPFSGVTLYHLLTHTSGLPNLELYEEVVKQYPDSVITNDAILPLLNQWKKGLYFKPGDEFRYCNTNYNLLAMIVEKVSGIDLPRYMEKNIFRPAGMRNSYIAAVGGPADSLRVVQQVRPTFYDTAYLQADKLKRYRYTEYNNSGSLGSSNLITTVDDMLRFDNAFFSGKLLTLSSVEEAIRPVKLNNGKEYQEHMDTMRGDGAGQYGLGWEIFDMPGYGKGVGHGGYKFGLATFYYHNLRSKQVIVAYTNGTSTFGDNVTSCLYMLNGQAAIPVSIKQSAVRAYAKALMTEGADHAACMLHIYMGDTTHYYFSSRELNFLGYDFLYQSNAPEHKQWSLETFKLNTFIEPANFNTYDSYGEALLEAGRKADAIRMYRKSLDLNPTSEDGIKAMKKMGIM</sequence>
<dbReference type="SUPFAM" id="SSF48452">
    <property type="entry name" value="TPR-like"/>
    <property type="match status" value="1"/>
</dbReference>
<accession>A0A1H4BL14</accession>
<feature type="domain" description="Beta-lactamase-related" evidence="2">
    <location>
        <begin position="33"/>
        <end position="362"/>
    </location>
</feature>